<dbReference type="EMBL" id="JAUYVI010000006">
    <property type="protein sequence ID" value="MDQ7250078.1"/>
    <property type="molecule type" value="Genomic_DNA"/>
</dbReference>
<dbReference type="PANTHER" id="PTHR30469:SF15">
    <property type="entry name" value="HLYD FAMILY OF SECRETION PROTEINS"/>
    <property type="match status" value="1"/>
</dbReference>
<protein>
    <submittedName>
        <fullName evidence="6">Efflux RND transporter periplasmic adaptor subunit</fullName>
    </submittedName>
</protein>
<evidence type="ECO:0000259" key="4">
    <source>
        <dbReference type="Pfam" id="PF25876"/>
    </source>
</evidence>
<dbReference type="InterPro" id="IPR006143">
    <property type="entry name" value="RND_pump_MFP"/>
</dbReference>
<dbReference type="Gene3D" id="2.40.30.170">
    <property type="match status" value="1"/>
</dbReference>
<name>A0ABU0YTT3_9PROT</name>
<evidence type="ECO:0000256" key="3">
    <source>
        <dbReference type="SAM" id="SignalP"/>
    </source>
</evidence>
<dbReference type="InterPro" id="IPR058624">
    <property type="entry name" value="MdtA-like_HH"/>
</dbReference>
<organism evidence="6 7">
    <name type="scientific">Dongia sedimenti</name>
    <dbReference type="NCBI Taxonomy" id="3064282"/>
    <lineage>
        <taxon>Bacteria</taxon>
        <taxon>Pseudomonadati</taxon>
        <taxon>Pseudomonadota</taxon>
        <taxon>Alphaproteobacteria</taxon>
        <taxon>Rhodospirillales</taxon>
        <taxon>Dongiaceae</taxon>
        <taxon>Dongia</taxon>
    </lineage>
</organism>
<dbReference type="Pfam" id="PF25876">
    <property type="entry name" value="HH_MFP_RND"/>
    <property type="match status" value="1"/>
</dbReference>
<feature type="domain" description="Multidrug resistance protein MdtA-like barrel-sandwich hybrid" evidence="5">
    <location>
        <begin position="50"/>
        <end position="189"/>
    </location>
</feature>
<keyword evidence="3" id="KW-0732">Signal</keyword>
<feature type="signal peptide" evidence="3">
    <location>
        <begin position="1"/>
        <end position="24"/>
    </location>
</feature>
<dbReference type="NCBIfam" id="TIGR01730">
    <property type="entry name" value="RND_mfp"/>
    <property type="match status" value="1"/>
</dbReference>
<sequence>MRPLHIAVLAAFALAFSFAGRAFAADTFTVAPVTLTDEKAVFATVESVNVVPARARIAGTIAELTVRQGDRVERGQVIGTVGDEKLVLQLRSLDAQIAGLKAQLAQANIDLDRAQRIFKTGAIPKQQLDQAQTNVDVASNSLKAQTGQRAVVEQQLTEGQVLAPSSGRVLTVPVIAGTVVMSGEPLATIAEQDFVLRIRVPERHARFLKVGDPIRLDGEAAGLAESDQGTITLVYPRIEDGRVVADAKVQGLSDYFVGERVRVWVSGGERRSFVVPAAFVTTRFGTDYVTLRLADGKTIDAPVQRGRDAALADIPEGIEILSGIAAGDVLVRP</sequence>
<evidence type="ECO:0000259" key="5">
    <source>
        <dbReference type="Pfam" id="PF25917"/>
    </source>
</evidence>
<dbReference type="Gene3D" id="1.10.287.470">
    <property type="entry name" value="Helix hairpin bin"/>
    <property type="match status" value="1"/>
</dbReference>
<feature type="coiled-coil region" evidence="2">
    <location>
        <begin position="90"/>
        <end position="117"/>
    </location>
</feature>
<evidence type="ECO:0000256" key="2">
    <source>
        <dbReference type="SAM" id="Coils"/>
    </source>
</evidence>
<keyword evidence="7" id="KW-1185">Reference proteome</keyword>
<dbReference type="InterPro" id="IPR058625">
    <property type="entry name" value="MdtA-like_BSH"/>
</dbReference>
<dbReference type="Pfam" id="PF25917">
    <property type="entry name" value="BSH_RND"/>
    <property type="match status" value="1"/>
</dbReference>
<gene>
    <name evidence="6" type="ORF">Q8A70_20480</name>
</gene>
<evidence type="ECO:0000256" key="1">
    <source>
        <dbReference type="ARBA" id="ARBA00009477"/>
    </source>
</evidence>
<comment type="caution">
    <text evidence="6">The sequence shown here is derived from an EMBL/GenBank/DDBJ whole genome shotgun (WGS) entry which is preliminary data.</text>
</comment>
<feature type="chain" id="PRO_5045606508" evidence="3">
    <location>
        <begin position="25"/>
        <end position="333"/>
    </location>
</feature>
<dbReference type="PANTHER" id="PTHR30469">
    <property type="entry name" value="MULTIDRUG RESISTANCE PROTEIN MDTA"/>
    <property type="match status" value="1"/>
</dbReference>
<keyword evidence="2" id="KW-0175">Coiled coil</keyword>
<comment type="similarity">
    <text evidence="1">Belongs to the membrane fusion protein (MFP) (TC 8.A.1) family.</text>
</comment>
<dbReference type="SUPFAM" id="SSF111369">
    <property type="entry name" value="HlyD-like secretion proteins"/>
    <property type="match status" value="1"/>
</dbReference>
<proteinExistence type="inferred from homology"/>
<accession>A0ABU0YTT3</accession>
<evidence type="ECO:0000313" key="6">
    <source>
        <dbReference type="EMBL" id="MDQ7250078.1"/>
    </source>
</evidence>
<dbReference type="Proteomes" id="UP001230156">
    <property type="component" value="Unassembled WGS sequence"/>
</dbReference>
<reference evidence="7" key="1">
    <citation type="submission" date="2023-08" db="EMBL/GenBank/DDBJ databases">
        <title>Rhodospirillaceae gen. nov., a novel taxon isolated from the Yangtze River Yuezi River estuary sludge.</title>
        <authorList>
            <person name="Ruan L."/>
        </authorList>
    </citation>
    <scope>NUCLEOTIDE SEQUENCE [LARGE SCALE GENOMIC DNA]</scope>
    <source>
        <strain evidence="7">R-7</strain>
    </source>
</reference>
<dbReference type="Gene3D" id="2.40.50.100">
    <property type="match status" value="1"/>
</dbReference>
<dbReference type="RefSeq" id="WP_379958864.1">
    <property type="nucleotide sequence ID" value="NZ_JAUYVI010000006.1"/>
</dbReference>
<evidence type="ECO:0000313" key="7">
    <source>
        <dbReference type="Proteomes" id="UP001230156"/>
    </source>
</evidence>
<feature type="domain" description="Multidrug resistance protein MdtA-like alpha-helical hairpin" evidence="4">
    <location>
        <begin position="90"/>
        <end position="145"/>
    </location>
</feature>